<dbReference type="AlphaFoldDB" id="A0A183EEV3"/>
<dbReference type="GO" id="GO:0042765">
    <property type="term" value="C:GPI-anchor transamidase complex"/>
    <property type="evidence" value="ECO:0007669"/>
    <property type="project" value="InterPro"/>
</dbReference>
<dbReference type="PANTHER" id="PTHR12959:SF11">
    <property type="entry name" value="GPI TRANSAMIDASE COMPONENT PIG-T"/>
    <property type="match status" value="1"/>
</dbReference>
<name>A0A183EEV3_9BILA</name>
<sequence>LFPRIIGEVVTKHRVREFHLSLTQGFWRTTEWGLPPQPASPSGAQLYAWISGDNASVVDERWTNFVNSMNGIFCTSLLDMLPNFVSTPRLSFSPTGYLNPHNPHQIRYGALSGETVCTENFTPWRKLLPCKQVTLQQ</sequence>
<organism evidence="1">
    <name type="scientific">Gongylonema pulchrum</name>
    <dbReference type="NCBI Taxonomy" id="637853"/>
    <lineage>
        <taxon>Eukaryota</taxon>
        <taxon>Metazoa</taxon>
        <taxon>Ecdysozoa</taxon>
        <taxon>Nematoda</taxon>
        <taxon>Chromadorea</taxon>
        <taxon>Rhabditida</taxon>
        <taxon>Spirurina</taxon>
        <taxon>Spiruromorpha</taxon>
        <taxon>Spiruroidea</taxon>
        <taxon>Gongylonematidae</taxon>
        <taxon>Gongylonema</taxon>
    </lineage>
</organism>
<reference evidence="1" key="1">
    <citation type="submission" date="2016-06" db="UniProtKB">
        <authorList>
            <consortium name="WormBaseParasite"/>
        </authorList>
    </citation>
    <scope>IDENTIFICATION</scope>
</reference>
<dbReference type="GO" id="GO:0016255">
    <property type="term" value="P:attachment of GPI anchor to protein"/>
    <property type="evidence" value="ECO:0007669"/>
    <property type="project" value="InterPro"/>
</dbReference>
<accession>A0A183EEV3</accession>
<proteinExistence type="predicted"/>
<dbReference type="InterPro" id="IPR007245">
    <property type="entry name" value="PIG-T"/>
</dbReference>
<dbReference type="WBParaSite" id="GPUH_0001951901-mRNA-1">
    <property type="protein sequence ID" value="GPUH_0001951901-mRNA-1"/>
    <property type="gene ID" value="GPUH_0001951901"/>
</dbReference>
<protein>
    <submittedName>
        <fullName evidence="1">Phospholipase B-like</fullName>
    </submittedName>
</protein>
<dbReference type="PANTHER" id="PTHR12959">
    <property type="entry name" value="GPI TRANSAMIDASE COMPONENT PIG-T-RELATED"/>
    <property type="match status" value="1"/>
</dbReference>
<dbReference type="Pfam" id="PF04113">
    <property type="entry name" value="Gpi16"/>
    <property type="match status" value="1"/>
</dbReference>
<evidence type="ECO:0000313" key="1">
    <source>
        <dbReference type="WBParaSite" id="GPUH_0001951901-mRNA-1"/>
    </source>
</evidence>